<accession>A0A8B6H1R8</accession>
<evidence type="ECO:0008006" key="4">
    <source>
        <dbReference type="Google" id="ProtNLM"/>
    </source>
</evidence>
<keyword evidence="3" id="KW-1185">Reference proteome</keyword>
<dbReference type="PANTHER" id="PTHR33487">
    <property type="entry name" value="CILIA- AND FLAGELLA-ASSOCIATED PROTEIN 54"/>
    <property type="match status" value="1"/>
</dbReference>
<dbReference type="OrthoDB" id="6150152at2759"/>
<feature type="region of interest" description="Disordered" evidence="1">
    <location>
        <begin position="349"/>
        <end position="392"/>
    </location>
</feature>
<protein>
    <recommendedName>
        <fullName evidence="4">Cilia- and flagella-associated protein 54</fullName>
    </recommendedName>
</protein>
<comment type="caution">
    <text evidence="2">The sequence shown here is derived from an EMBL/GenBank/DDBJ whole genome shotgun (WGS) entry which is preliminary data.</text>
</comment>
<dbReference type="AlphaFoldDB" id="A0A8B6H1R8"/>
<evidence type="ECO:0000313" key="3">
    <source>
        <dbReference type="Proteomes" id="UP000596742"/>
    </source>
</evidence>
<dbReference type="EMBL" id="UYJE01009397">
    <property type="protein sequence ID" value="VDI73100.1"/>
    <property type="molecule type" value="Genomic_DNA"/>
</dbReference>
<name>A0A8B6H1R8_MYTGA</name>
<feature type="compositionally biased region" description="Polar residues" evidence="1">
    <location>
        <begin position="858"/>
        <end position="873"/>
    </location>
</feature>
<dbReference type="PANTHER" id="PTHR33487:SF1">
    <property type="entry name" value="CILIA- AND FLAGELLA-ASSOCIATED PROTEIN 54"/>
    <property type="match status" value="1"/>
</dbReference>
<evidence type="ECO:0000313" key="2">
    <source>
        <dbReference type="EMBL" id="VDI73100.1"/>
    </source>
</evidence>
<gene>
    <name evidence="2" type="ORF">MGAL_10B005680</name>
</gene>
<dbReference type="Proteomes" id="UP000596742">
    <property type="component" value="Unassembled WGS sequence"/>
</dbReference>
<sequence length="887" mass="98757">MYKDVPVSNPENSLFQYQNFQSRARLDARLWLNCRQALVKCLLIEVRGLGEVKDPETKVLQELADCRQYCIEGLGEAEACGDLEVQADFLYQGALLNIMEGKSQENTISLIEDAIMLLNKVPKLSIPTQQQLVTCMVLKTDLQAAERDNDSVLFTEKTLVQYLSAQQLILKQMETLGEEIQHYFPQGEKSFYSTPISPMKNIYISHMLRLAQVKLRIGHAMARNAAKYIRNGTDKDPVVLWTEVLGVLTTALELSQASVSREANLEAEILFNLGKVERMLVLHGKVQPRKAAETLLQAIKTSFRNDHDLGLMRQAYLEVALVYLFAVGQVILKPNGSLEIIQDGMDDTASVRPGTMDSVKSKATSTKSYKSKKDRLSSRAKSGKSEDMDDSEKHRRAAYVAIRCATAVAQAQRSRMLLIGDTVVTSQPLSETAQDDIPDFLSLDLVSVYTLGKKKKKYKNEIEEELAPLIEAQETKKVETYEEQVSRTKDTAKELGWIHILGYQTILQRMCFTATVSASSTKKNKQEDMAEELGDLGPGFDLGFISHAQYDTSLNHDVVRSMLLCGSWIGRLNRLHTYLASNLSVYSATCCGIYPPSMLTLPVPALPKMDLEVICRSYSQNQTNPGDMDPSIPLAITADPGKPLPPPGSNMEPYMPSDRPVTSPTEPQVALQFYQPSLEETDPLNPDAKGPDSRVLLLYALFKKTTQPTVQGLQWISMAQLNDLHDRLAVLGQRGEISLQEKQKKEPVAPSPTPSTKAKKTQRIKALSPKVQRDEQLETLLMQCITDVMSLLGMVSEPEPSNLPIDKKSIKKKIPFEVSKTNIRCLENLFDPSFGALICGGEMVKWLLKVVHTSDTSLSKESTKDTAASSPTKELTKESLRESIATN</sequence>
<organism evidence="2 3">
    <name type="scientific">Mytilus galloprovincialis</name>
    <name type="common">Mediterranean mussel</name>
    <dbReference type="NCBI Taxonomy" id="29158"/>
    <lineage>
        <taxon>Eukaryota</taxon>
        <taxon>Metazoa</taxon>
        <taxon>Spiralia</taxon>
        <taxon>Lophotrochozoa</taxon>
        <taxon>Mollusca</taxon>
        <taxon>Bivalvia</taxon>
        <taxon>Autobranchia</taxon>
        <taxon>Pteriomorphia</taxon>
        <taxon>Mytilida</taxon>
        <taxon>Mytiloidea</taxon>
        <taxon>Mytilidae</taxon>
        <taxon>Mytilinae</taxon>
        <taxon>Mytilus</taxon>
    </lineage>
</organism>
<reference evidence="2" key="1">
    <citation type="submission" date="2018-11" db="EMBL/GenBank/DDBJ databases">
        <authorList>
            <person name="Alioto T."/>
            <person name="Alioto T."/>
        </authorList>
    </citation>
    <scope>NUCLEOTIDE SEQUENCE</scope>
</reference>
<proteinExistence type="predicted"/>
<feature type="region of interest" description="Disordered" evidence="1">
    <location>
        <begin position="858"/>
        <end position="887"/>
    </location>
</feature>
<evidence type="ECO:0000256" key="1">
    <source>
        <dbReference type="SAM" id="MobiDB-lite"/>
    </source>
</evidence>
<dbReference type="GO" id="GO:0060271">
    <property type="term" value="P:cilium assembly"/>
    <property type="evidence" value="ECO:0007669"/>
    <property type="project" value="TreeGrafter"/>
</dbReference>
<feature type="region of interest" description="Disordered" evidence="1">
    <location>
        <begin position="739"/>
        <end position="761"/>
    </location>
</feature>
<feature type="region of interest" description="Disordered" evidence="1">
    <location>
        <begin position="642"/>
        <end position="664"/>
    </location>
</feature>